<proteinExistence type="predicted"/>
<dbReference type="EMBL" id="BMAW01005804">
    <property type="protein sequence ID" value="GFS96065.1"/>
    <property type="molecule type" value="Genomic_DNA"/>
</dbReference>
<gene>
    <name evidence="2" type="ORF">NPIL_603801</name>
</gene>
<name>A0A8X6N5R6_NEPPI</name>
<keyword evidence="3" id="KW-1185">Reference proteome</keyword>
<keyword evidence="1" id="KW-0472">Membrane</keyword>
<accession>A0A8X6N5R6</accession>
<evidence type="ECO:0000313" key="2">
    <source>
        <dbReference type="EMBL" id="GFS96065.1"/>
    </source>
</evidence>
<protein>
    <submittedName>
        <fullName evidence="2">Uncharacterized protein</fullName>
    </submittedName>
</protein>
<dbReference type="AlphaFoldDB" id="A0A8X6N5R6"/>
<comment type="caution">
    <text evidence="2">The sequence shown here is derived from an EMBL/GenBank/DDBJ whole genome shotgun (WGS) entry which is preliminary data.</text>
</comment>
<keyword evidence="1" id="KW-1133">Transmembrane helix</keyword>
<feature type="transmembrane region" description="Helical" evidence="1">
    <location>
        <begin position="67"/>
        <end position="89"/>
    </location>
</feature>
<evidence type="ECO:0000256" key="1">
    <source>
        <dbReference type="SAM" id="Phobius"/>
    </source>
</evidence>
<keyword evidence="1" id="KW-0812">Transmembrane</keyword>
<sequence>MKQQRSGAMLASNGCKRFYAWPYSFGAVKVKWLPLLRRSKAGVLPRLALHAACAGFKRTQEKKMDSLASVLLLALCLYHAQCFAAAGVIRQFCCTQGAAASASGVKTLRAAFRGIYRAAQHAYAAACNANSLQKSLILPKCNRSSHAD</sequence>
<reference evidence="2" key="1">
    <citation type="submission" date="2020-08" db="EMBL/GenBank/DDBJ databases">
        <title>Multicomponent nature underlies the extraordinary mechanical properties of spider dragline silk.</title>
        <authorList>
            <person name="Kono N."/>
            <person name="Nakamura H."/>
            <person name="Mori M."/>
            <person name="Yoshida Y."/>
            <person name="Ohtoshi R."/>
            <person name="Malay A.D."/>
            <person name="Moran D.A.P."/>
            <person name="Tomita M."/>
            <person name="Numata K."/>
            <person name="Arakawa K."/>
        </authorList>
    </citation>
    <scope>NUCLEOTIDE SEQUENCE</scope>
</reference>
<organism evidence="2 3">
    <name type="scientific">Nephila pilipes</name>
    <name type="common">Giant wood spider</name>
    <name type="synonym">Nephila maculata</name>
    <dbReference type="NCBI Taxonomy" id="299642"/>
    <lineage>
        <taxon>Eukaryota</taxon>
        <taxon>Metazoa</taxon>
        <taxon>Ecdysozoa</taxon>
        <taxon>Arthropoda</taxon>
        <taxon>Chelicerata</taxon>
        <taxon>Arachnida</taxon>
        <taxon>Araneae</taxon>
        <taxon>Araneomorphae</taxon>
        <taxon>Entelegynae</taxon>
        <taxon>Araneoidea</taxon>
        <taxon>Nephilidae</taxon>
        <taxon>Nephila</taxon>
    </lineage>
</organism>
<dbReference type="Proteomes" id="UP000887013">
    <property type="component" value="Unassembled WGS sequence"/>
</dbReference>
<evidence type="ECO:0000313" key="3">
    <source>
        <dbReference type="Proteomes" id="UP000887013"/>
    </source>
</evidence>